<comment type="caution">
    <text evidence="1">The sequence shown here is derived from an EMBL/GenBank/DDBJ whole genome shotgun (WGS) entry which is preliminary data.</text>
</comment>
<keyword evidence="1" id="KW-0548">Nucleotidyltransferase</keyword>
<dbReference type="OrthoDB" id="1857675at2759"/>
<dbReference type="GO" id="GO:0003968">
    <property type="term" value="F:RNA-directed RNA polymerase activity"/>
    <property type="evidence" value="ECO:0007669"/>
    <property type="project" value="UniProtKB-KW"/>
</dbReference>
<protein>
    <submittedName>
        <fullName evidence="1">RNA-directed RNA polymerase</fullName>
    </submittedName>
</protein>
<reference evidence="2" key="2">
    <citation type="journal article" date="2018" name="BMC Genomics">
        <title>A manually annotated Actinidia chinensis var. chinensis (kiwifruit) genome highlights the challenges associated with draft genomes and gene prediction in plants.</title>
        <authorList>
            <person name="Pilkington S.M."/>
            <person name="Crowhurst R."/>
            <person name="Hilario E."/>
            <person name="Nardozza S."/>
            <person name="Fraser L."/>
            <person name="Peng Y."/>
            <person name="Gunaseelan K."/>
            <person name="Simpson R."/>
            <person name="Tahir J."/>
            <person name="Deroles S.C."/>
            <person name="Templeton K."/>
            <person name="Luo Z."/>
            <person name="Davy M."/>
            <person name="Cheng C."/>
            <person name="McNeilage M."/>
            <person name="Scaglione D."/>
            <person name="Liu Y."/>
            <person name="Zhang Q."/>
            <person name="Datson P."/>
            <person name="De Silva N."/>
            <person name="Gardiner S.E."/>
            <person name="Bassett H."/>
            <person name="Chagne D."/>
            <person name="McCallum J."/>
            <person name="Dzierzon H."/>
            <person name="Deng C."/>
            <person name="Wang Y.Y."/>
            <person name="Barron L."/>
            <person name="Manako K."/>
            <person name="Bowen J."/>
            <person name="Foster T.M."/>
            <person name="Erridge Z.A."/>
            <person name="Tiffin H."/>
            <person name="Waite C.N."/>
            <person name="Davies K.M."/>
            <person name="Grierson E.P."/>
            <person name="Laing W.A."/>
            <person name="Kirk R."/>
            <person name="Chen X."/>
            <person name="Wood M."/>
            <person name="Montefiori M."/>
            <person name="Brummell D.A."/>
            <person name="Schwinn K.E."/>
            <person name="Catanach A."/>
            <person name="Fullerton C."/>
            <person name="Li D."/>
            <person name="Meiyalaghan S."/>
            <person name="Nieuwenhuizen N."/>
            <person name="Read N."/>
            <person name="Prakash R."/>
            <person name="Hunter D."/>
            <person name="Zhang H."/>
            <person name="McKenzie M."/>
            <person name="Knabel M."/>
            <person name="Harris A."/>
            <person name="Allan A.C."/>
            <person name="Gleave A."/>
            <person name="Chen A."/>
            <person name="Janssen B.J."/>
            <person name="Plunkett B."/>
            <person name="Ampomah-Dwamena C."/>
            <person name="Voogd C."/>
            <person name="Leif D."/>
            <person name="Lafferty D."/>
            <person name="Souleyre E.J.F."/>
            <person name="Varkonyi-Gasic E."/>
            <person name="Gambi F."/>
            <person name="Hanley J."/>
            <person name="Yao J.L."/>
            <person name="Cheung J."/>
            <person name="David K.M."/>
            <person name="Warren B."/>
            <person name="Marsh K."/>
            <person name="Snowden K.C."/>
            <person name="Lin-Wang K."/>
            <person name="Brian L."/>
            <person name="Martinez-Sanchez M."/>
            <person name="Wang M."/>
            <person name="Ileperuma N."/>
            <person name="Macnee N."/>
            <person name="Campin R."/>
            <person name="McAtee P."/>
            <person name="Drummond R.S.M."/>
            <person name="Espley R.V."/>
            <person name="Ireland H.S."/>
            <person name="Wu R."/>
            <person name="Atkinson R.G."/>
            <person name="Karunairetnam S."/>
            <person name="Bulley S."/>
            <person name="Chunkath S."/>
            <person name="Hanley Z."/>
            <person name="Storey R."/>
            <person name="Thrimawithana A.H."/>
            <person name="Thomson S."/>
            <person name="David C."/>
            <person name="Testolin R."/>
            <person name="Huang H."/>
            <person name="Hellens R.P."/>
            <person name="Schaffer R.J."/>
        </authorList>
    </citation>
    <scope>NUCLEOTIDE SEQUENCE [LARGE SCALE GENOMIC DNA]</scope>
    <source>
        <strain evidence="2">cv. Red5</strain>
    </source>
</reference>
<dbReference type="STRING" id="1590841.A0A2R6S0Q8"/>
<dbReference type="Proteomes" id="UP000241394">
    <property type="component" value="Chromosome LG1"/>
</dbReference>
<evidence type="ECO:0000313" key="2">
    <source>
        <dbReference type="Proteomes" id="UP000241394"/>
    </source>
</evidence>
<dbReference type="PANTHER" id="PTHR34970">
    <property type="entry name" value="ABC TRANSPORTER A FAMILY PROTEIN"/>
    <property type="match status" value="1"/>
</dbReference>
<reference evidence="1 2" key="1">
    <citation type="submission" date="2017-07" db="EMBL/GenBank/DDBJ databases">
        <title>An improved, manually edited Actinidia chinensis var. chinensis (kiwifruit) genome highlights the challenges associated with draft genomes and gene prediction in plants.</title>
        <authorList>
            <person name="Pilkington S."/>
            <person name="Crowhurst R."/>
            <person name="Hilario E."/>
            <person name="Nardozza S."/>
            <person name="Fraser L."/>
            <person name="Peng Y."/>
            <person name="Gunaseelan K."/>
            <person name="Simpson R."/>
            <person name="Tahir J."/>
            <person name="Deroles S."/>
            <person name="Templeton K."/>
            <person name="Luo Z."/>
            <person name="Davy M."/>
            <person name="Cheng C."/>
            <person name="Mcneilage M."/>
            <person name="Scaglione D."/>
            <person name="Liu Y."/>
            <person name="Zhang Q."/>
            <person name="Datson P."/>
            <person name="De Silva N."/>
            <person name="Gardiner S."/>
            <person name="Bassett H."/>
            <person name="Chagne D."/>
            <person name="Mccallum J."/>
            <person name="Dzierzon H."/>
            <person name="Deng C."/>
            <person name="Wang Y.-Y."/>
            <person name="Barron N."/>
            <person name="Manako K."/>
            <person name="Bowen J."/>
            <person name="Foster T."/>
            <person name="Erridge Z."/>
            <person name="Tiffin H."/>
            <person name="Waite C."/>
            <person name="Davies K."/>
            <person name="Grierson E."/>
            <person name="Laing W."/>
            <person name="Kirk R."/>
            <person name="Chen X."/>
            <person name="Wood M."/>
            <person name="Montefiori M."/>
            <person name="Brummell D."/>
            <person name="Schwinn K."/>
            <person name="Catanach A."/>
            <person name="Fullerton C."/>
            <person name="Li D."/>
            <person name="Meiyalaghan S."/>
            <person name="Nieuwenhuizen N."/>
            <person name="Read N."/>
            <person name="Prakash R."/>
            <person name="Hunter D."/>
            <person name="Zhang H."/>
            <person name="Mckenzie M."/>
            <person name="Knabel M."/>
            <person name="Harris A."/>
            <person name="Allan A."/>
            <person name="Chen A."/>
            <person name="Janssen B."/>
            <person name="Plunkett B."/>
            <person name="Dwamena C."/>
            <person name="Voogd C."/>
            <person name="Leif D."/>
            <person name="Lafferty D."/>
            <person name="Souleyre E."/>
            <person name="Varkonyi-Gasic E."/>
            <person name="Gambi F."/>
            <person name="Hanley J."/>
            <person name="Yao J.-L."/>
            <person name="Cheung J."/>
            <person name="David K."/>
            <person name="Warren B."/>
            <person name="Marsh K."/>
            <person name="Snowden K."/>
            <person name="Lin-Wang K."/>
            <person name="Brian L."/>
            <person name="Martinez-Sanchez M."/>
            <person name="Wang M."/>
            <person name="Ileperuma N."/>
            <person name="Macnee N."/>
            <person name="Campin R."/>
            <person name="Mcatee P."/>
            <person name="Drummond R."/>
            <person name="Espley R."/>
            <person name="Ireland H."/>
            <person name="Wu R."/>
            <person name="Atkinson R."/>
            <person name="Karunairetnam S."/>
            <person name="Bulley S."/>
            <person name="Chunkath S."/>
            <person name="Hanley Z."/>
            <person name="Storey R."/>
            <person name="Thrimawithana A."/>
            <person name="Thomson S."/>
            <person name="David C."/>
            <person name="Testolin R."/>
        </authorList>
    </citation>
    <scope>NUCLEOTIDE SEQUENCE [LARGE SCALE GENOMIC DNA]</scope>
    <source>
        <strain evidence="2">cv. Red5</strain>
        <tissue evidence="1">Young leaf</tissue>
    </source>
</reference>
<accession>A0A2R6S0Q8</accession>
<dbReference type="AlphaFoldDB" id="A0A2R6S0Q8"/>
<proteinExistence type="predicted"/>
<dbReference type="Gramene" id="PSS35829">
    <property type="protein sequence ID" value="PSS35829"/>
    <property type="gene ID" value="CEY00_Acc00320"/>
</dbReference>
<dbReference type="OMA" id="FIYKDLW"/>
<sequence length="71" mass="8212">MMRTRLLWFTVGFSSAAAVMTQFFFRDLLSDRHSLSSQLKEKFDALETRVSNLEPVISTDSTSHEDERNLN</sequence>
<keyword evidence="1" id="KW-0696">RNA-directed RNA polymerase</keyword>
<evidence type="ECO:0000313" key="1">
    <source>
        <dbReference type="EMBL" id="PSS35829.1"/>
    </source>
</evidence>
<organism evidence="1 2">
    <name type="scientific">Actinidia chinensis var. chinensis</name>
    <name type="common">Chinese soft-hair kiwi</name>
    <dbReference type="NCBI Taxonomy" id="1590841"/>
    <lineage>
        <taxon>Eukaryota</taxon>
        <taxon>Viridiplantae</taxon>
        <taxon>Streptophyta</taxon>
        <taxon>Embryophyta</taxon>
        <taxon>Tracheophyta</taxon>
        <taxon>Spermatophyta</taxon>
        <taxon>Magnoliopsida</taxon>
        <taxon>eudicotyledons</taxon>
        <taxon>Gunneridae</taxon>
        <taxon>Pentapetalae</taxon>
        <taxon>asterids</taxon>
        <taxon>Ericales</taxon>
        <taxon>Actinidiaceae</taxon>
        <taxon>Actinidia</taxon>
    </lineage>
</organism>
<dbReference type="EMBL" id="NKQK01000001">
    <property type="protein sequence ID" value="PSS35829.1"/>
    <property type="molecule type" value="Genomic_DNA"/>
</dbReference>
<dbReference type="InParanoid" id="A0A2R6S0Q8"/>
<name>A0A2R6S0Q8_ACTCC</name>
<keyword evidence="2" id="KW-1185">Reference proteome</keyword>
<dbReference type="PANTHER" id="PTHR34970:SF5">
    <property type="entry name" value="PROTEIN, PUTATIVE-RELATED"/>
    <property type="match status" value="1"/>
</dbReference>
<keyword evidence="1" id="KW-0808">Transferase</keyword>
<gene>
    <name evidence="1" type="ORF">CEY00_Acc00320</name>
</gene>